<keyword evidence="4" id="KW-1185">Reference proteome</keyword>
<feature type="signal peptide" evidence="1">
    <location>
        <begin position="1"/>
        <end position="31"/>
    </location>
</feature>
<dbReference type="AlphaFoldDB" id="A0AAP0FW09"/>
<accession>A0AAP0FW09</accession>
<feature type="chain" id="PRO_5042866977" description="DUF3456 domain-containing protein" evidence="1">
    <location>
        <begin position="32"/>
        <end position="303"/>
    </location>
</feature>
<feature type="domain" description="DUF3456" evidence="2">
    <location>
        <begin position="35"/>
        <end position="80"/>
    </location>
</feature>
<comment type="caution">
    <text evidence="3">The sequence shown here is derived from an EMBL/GenBank/DDBJ whole genome shotgun (WGS) entry which is preliminary data.</text>
</comment>
<sequence length="303" mass="33510">MEERDNQINGKNPRLLLWLALILATLSFVSTMEDKCSACNTIAEEIQIGLSNEKPKNHLDMRHRLDSKGQRRGKVIDYSTYGIQTWKYRFLVGYLDLSPYVVKGAKRTEAQRALEPRRRRALRHARRKNGGGGALACAPDASCARLDNTNSRTVTRSQSGYHNNLVSEPNTDALLSGTYRDALRSTRPLSSAAPLASTAVRLLPSPFVTVPQSTSMDEGGPSLNQLMDMFQGMLHDQNVKMDALNALLDALQGTPPAPLLDNVASPTASLVNTAFSRPDDTHSPRTLRTDFPIYEGRETLFRG</sequence>
<gene>
    <name evidence="3" type="ORF">KSP39_PZI021668</name>
</gene>
<dbReference type="Proteomes" id="UP001418222">
    <property type="component" value="Unassembled WGS sequence"/>
</dbReference>
<evidence type="ECO:0000313" key="4">
    <source>
        <dbReference type="Proteomes" id="UP001418222"/>
    </source>
</evidence>
<name>A0AAP0FW09_9ASPA</name>
<keyword evidence="1" id="KW-0732">Signal</keyword>
<organism evidence="3 4">
    <name type="scientific">Platanthera zijinensis</name>
    <dbReference type="NCBI Taxonomy" id="2320716"/>
    <lineage>
        <taxon>Eukaryota</taxon>
        <taxon>Viridiplantae</taxon>
        <taxon>Streptophyta</taxon>
        <taxon>Embryophyta</taxon>
        <taxon>Tracheophyta</taxon>
        <taxon>Spermatophyta</taxon>
        <taxon>Magnoliopsida</taxon>
        <taxon>Liliopsida</taxon>
        <taxon>Asparagales</taxon>
        <taxon>Orchidaceae</taxon>
        <taxon>Orchidoideae</taxon>
        <taxon>Orchideae</taxon>
        <taxon>Orchidinae</taxon>
        <taxon>Platanthera</taxon>
    </lineage>
</organism>
<dbReference type="EMBL" id="JBBWWQ010000019">
    <property type="protein sequence ID" value="KAK8918512.1"/>
    <property type="molecule type" value="Genomic_DNA"/>
</dbReference>
<evidence type="ECO:0000256" key="1">
    <source>
        <dbReference type="SAM" id="SignalP"/>
    </source>
</evidence>
<evidence type="ECO:0000259" key="2">
    <source>
        <dbReference type="Pfam" id="PF11938"/>
    </source>
</evidence>
<proteinExistence type="predicted"/>
<evidence type="ECO:0000313" key="3">
    <source>
        <dbReference type="EMBL" id="KAK8918512.1"/>
    </source>
</evidence>
<dbReference type="InterPro" id="IPR021852">
    <property type="entry name" value="DUF3456"/>
</dbReference>
<dbReference type="Pfam" id="PF11938">
    <property type="entry name" value="DUF3456"/>
    <property type="match status" value="1"/>
</dbReference>
<protein>
    <recommendedName>
        <fullName evidence="2">DUF3456 domain-containing protein</fullName>
    </recommendedName>
</protein>
<reference evidence="3 4" key="1">
    <citation type="journal article" date="2022" name="Nat. Plants">
        <title>Genomes of leafy and leafless Platanthera orchids illuminate the evolution of mycoheterotrophy.</title>
        <authorList>
            <person name="Li M.H."/>
            <person name="Liu K.W."/>
            <person name="Li Z."/>
            <person name="Lu H.C."/>
            <person name="Ye Q.L."/>
            <person name="Zhang D."/>
            <person name="Wang J.Y."/>
            <person name="Li Y.F."/>
            <person name="Zhong Z.M."/>
            <person name="Liu X."/>
            <person name="Yu X."/>
            <person name="Liu D.K."/>
            <person name="Tu X.D."/>
            <person name="Liu B."/>
            <person name="Hao Y."/>
            <person name="Liao X.Y."/>
            <person name="Jiang Y.T."/>
            <person name="Sun W.H."/>
            <person name="Chen J."/>
            <person name="Chen Y.Q."/>
            <person name="Ai Y."/>
            <person name="Zhai J.W."/>
            <person name="Wu S.S."/>
            <person name="Zhou Z."/>
            <person name="Hsiao Y.Y."/>
            <person name="Wu W.L."/>
            <person name="Chen Y.Y."/>
            <person name="Lin Y.F."/>
            <person name="Hsu J.L."/>
            <person name="Li C.Y."/>
            <person name="Wang Z.W."/>
            <person name="Zhao X."/>
            <person name="Zhong W.Y."/>
            <person name="Ma X.K."/>
            <person name="Ma L."/>
            <person name="Huang J."/>
            <person name="Chen G.Z."/>
            <person name="Huang M.Z."/>
            <person name="Huang L."/>
            <person name="Peng D.H."/>
            <person name="Luo Y.B."/>
            <person name="Zou S.Q."/>
            <person name="Chen S.P."/>
            <person name="Lan S."/>
            <person name="Tsai W.C."/>
            <person name="Van de Peer Y."/>
            <person name="Liu Z.J."/>
        </authorList>
    </citation>
    <scope>NUCLEOTIDE SEQUENCE [LARGE SCALE GENOMIC DNA]</scope>
    <source>
        <strain evidence="3">Lor287</strain>
    </source>
</reference>